<evidence type="ECO:0000256" key="3">
    <source>
        <dbReference type="ARBA" id="ARBA00005638"/>
    </source>
</evidence>
<gene>
    <name evidence="10 16" type="primary">hemC</name>
    <name evidence="16" type="ORF">GH810_00720</name>
</gene>
<dbReference type="EC" id="2.5.1.61" evidence="10"/>
<sequence>MNIKVGTRGSTLARIQSQWLIDVLAKAHPQINFEMVIIKTKGDLIQNKPLDKIGDKGLFTKELEEALLSGEIQMAIHSMKDMPSRLPEGLLLTVPTGREDPRDVLLTPHKIKSLAELPKNAVVATGSKRRIYQLQKLRPDVEIVGIRGNIDTRIRKMQEQKLDGIILAAAGLKRIGRFEDSDYQTVTLPETTFIPAPAQGILAVEIRADNELAKDLMGAICDANTLVQMKGERSFLKALDGSCHIPIGAYCEIKEETIKLYGLYGLEDGSQAVVQTIEGLPEEAEILGEKLAKMCYRELYKKPGKVYLAGGGCGDPGLLTVKAKEILQKADVVVYDALVNDVFLNDAKDEAEIIYVGKRAGNHAMPQEEINALLVRKGREGKLVLRLKGGDPYVFGRGGEEGEDLYDAGVPFEVIPGITSVIGGLAYAGIPITHRDCVSSFHVITGHLKSNAYDGSSDLDWPVLGKLKGTIVFLMGVKNLKKICEELVNNGMNPEMPAAVVYRASTPYQRVVTGNLETIYDIATAAKITAPSLIVVGEVVNKREKLRFFDEKPLFGKNIIVTRSREQSSQMVEKIAELGGNAIEFPTIRIAPINGAACDDKVKKLKEYTHIIFTSINGVEIFFDSLNRCGKDARAFGNLHITAIGEGTRKALSDRGLQADFVPDKYVGEELVSGLLPLIDKDSKILIPRSKNARVYVVEELAKVCSVDEVQTYETVREDHATVNPLEMLENKEIDYITFTSSTTVQFFVEKIGAEHIDAINTAKCISIGPQTSKKCVELGINVDIEAEKYTIQGMVDAILKDAEK</sequence>
<dbReference type="InterPro" id="IPR006366">
    <property type="entry name" value="CobA/CysG_C"/>
</dbReference>
<feature type="domain" description="Tetrapyrrole biosynthesis uroporphyrinogen III synthase" evidence="14">
    <location>
        <begin position="569"/>
        <end position="796"/>
    </location>
</feature>
<evidence type="ECO:0000259" key="14">
    <source>
        <dbReference type="Pfam" id="PF02602"/>
    </source>
</evidence>
<dbReference type="GO" id="GO:0019354">
    <property type="term" value="P:siroheme biosynthetic process"/>
    <property type="evidence" value="ECO:0007669"/>
    <property type="project" value="InterPro"/>
</dbReference>
<dbReference type="PROSITE" id="PS00533">
    <property type="entry name" value="PORPHOBILINOGEN_DEAM"/>
    <property type="match status" value="1"/>
</dbReference>
<evidence type="ECO:0000256" key="7">
    <source>
        <dbReference type="ARBA" id="ARBA00022691"/>
    </source>
</evidence>
<name>A0A923HT79_9FIRM</name>
<dbReference type="FunFam" id="3.40.190.10:FF:000004">
    <property type="entry name" value="Porphobilinogen deaminase"/>
    <property type="match status" value="1"/>
</dbReference>
<dbReference type="SUPFAM" id="SSF69618">
    <property type="entry name" value="HemD-like"/>
    <property type="match status" value="1"/>
</dbReference>
<keyword evidence="7" id="KW-0949">S-adenosyl-L-methionine</keyword>
<comment type="miscellaneous">
    <text evidence="10">The porphobilinogen subunits are added to the dipyrromethane group.</text>
</comment>
<dbReference type="InterPro" id="IPR022417">
    <property type="entry name" value="Porphobilin_deaminase_N"/>
</dbReference>
<dbReference type="NCBIfam" id="TIGR01469">
    <property type="entry name" value="cobA_cysG_Cterm"/>
    <property type="match status" value="1"/>
</dbReference>
<evidence type="ECO:0000256" key="10">
    <source>
        <dbReference type="HAMAP-Rule" id="MF_00260"/>
    </source>
</evidence>
<dbReference type="NCBIfam" id="NF004790">
    <property type="entry name" value="PRK06136.1"/>
    <property type="match status" value="1"/>
</dbReference>
<dbReference type="GO" id="GO:0005737">
    <property type="term" value="C:cytoplasm"/>
    <property type="evidence" value="ECO:0007669"/>
    <property type="project" value="UniProtKB-UniRule"/>
</dbReference>
<evidence type="ECO:0000256" key="9">
    <source>
        <dbReference type="ARBA" id="ARBA00048169"/>
    </source>
</evidence>
<dbReference type="GO" id="GO:0006782">
    <property type="term" value="P:protoporphyrinogen IX biosynthetic process"/>
    <property type="evidence" value="ECO:0007669"/>
    <property type="project" value="UniProtKB-UniRule"/>
</dbReference>
<dbReference type="Gene3D" id="3.40.1010.10">
    <property type="entry name" value="Cobalt-precorrin-4 Transmethylase, Domain 1"/>
    <property type="match status" value="1"/>
</dbReference>
<evidence type="ECO:0000256" key="8">
    <source>
        <dbReference type="ARBA" id="ARBA00023244"/>
    </source>
</evidence>
<dbReference type="InterPro" id="IPR000878">
    <property type="entry name" value="4pyrrol_Mease"/>
</dbReference>
<dbReference type="GO" id="GO:0004851">
    <property type="term" value="F:uroporphyrin-III C-methyltransferase activity"/>
    <property type="evidence" value="ECO:0007669"/>
    <property type="project" value="UniProtKB-ARBA"/>
</dbReference>
<evidence type="ECO:0000256" key="2">
    <source>
        <dbReference type="ARBA" id="ARBA00004735"/>
    </source>
</evidence>
<dbReference type="RefSeq" id="WP_148565472.1">
    <property type="nucleotide sequence ID" value="NZ_RXYA01000001.1"/>
</dbReference>
<dbReference type="Gene3D" id="3.40.50.10090">
    <property type="match status" value="2"/>
</dbReference>
<reference evidence="16" key="2">
    <citation type="submission" date="2020-10" db="EMBL/GenBank/DDBJ databases">
        <title>Comparative genomics of the Acetobacterium genus.</title>
        <authorList>
            <person name="Marshall C."/>
            <person name="May H."/>
            <person name="Norman S."/>
        </authorList>
    </citation>
    <scope>NUCLEOTIDE SEQUENCE</scope>
    <source>
        <strain evidence="16">DER-2019</strain>
    </source>
</reference>
<dbReference type="SUPFAM" id="SSF53790">
    <property type="entry name" value="Tetrapyrrole methylase"/>
    <property type="match status" value="1"/>
</dbReference>
<dbReference type="PANTHER" id="PTHR45790:SF3">
    <property type="entry name" value="S-ADENOSYL-L-METHIONINE-DEPENDENT UROPORPHYRINOGEN III METHYLTRANSFERASE, CHLOROPLASTIC"/>
    <property type="match status" value="1"/>
</dbReference>
<evidence type="ECO:0000256" key="6">
    <source>
        <dbReference type="ARBA" id="ARBA00022679"/>
    </source>
</evidence>
<dbReference type="AlphaFoldDB" id="A0A923HT79"/>
<dbReference type="PRINTS" id="PR00151">
    <property type="entry name" value="PORPHBDMNASE"/>
</dbReference>
<comment type="pathway">
    <text evidence="2">Porphyrin-containing compound metabolism; protoporphyrin-IX biosynthesis; coproporphyrinogen-III from 5-aminolevulinate: step 2/4.</text>
</comment>
<dbReference type="PANTHER" id="PTHR45790">
    <property type="entry name" value="SIROHEME SYNTHASE-RELATED"/>
    <property type="match status" value="1"/>
</dbReference>
<evidence type="ECO:0000313" key="16">
    <source>
        <dbReference type="EMBL" id="MBC3886840.1"/>
    </source>
</evidence>
<comment type="caution">
    <text evidence="16">The sequence shown here is derived from an EMBL/GenBank/DDBJ whole genome shotgun (WGS) entry which is preliminary data.</text>
</comment>
<dbReference type="Proteomes" id="UP000616595">
    <property type="component" value="Unassembled WGS sequence"/>
</dbReference>
<comment type="catalytic activity">
    <reaction evidence="9 10">
        <text>4 porphobilinogen + H2O = hydroxymethylbilane + 4 NH4(+)</text>
        <dbReference type="Rhea" id="RHEA:13185"/>
        <dbReference type="ChEBI" id="CHEBI:15377"/>
        <dbReference type="ChEBI" id="CHEBI:28938"/>
        <dbReference type="ChEBI" id="CHEBI:57845"/>
        <dbReference type="ChEBI" id="CHEBI:58126"/>
        <dbReference type="EC" id="2.5.1.61"/>
    </reaction>
</comment>
<dbReference type="NCBIfam" id="TIGR00212">
    <property type="entry name" value="hemC"/>
    <property type="match status" value="1"/>
</dbReference>
<feature type="domain" description="Porphobilinogen deaminase N-terminal" evidence="13">
    <location>
        <begin position="3"/>
        <end position="213"/>
    </location>
</feature>
<dbReference type="EMBL" id="WJBD01000001">
    <property type="protein sequence ID" value="MBC3886840.1"/>
    <property type="molecule type" value="Genomic_DNA"/>
</dbReference>
<evidence type="ECO:0000259" key="12">
    <source>
        <dbReference type="Pfam" id="PF00590"/>
    </source>
</evidence>
<dbReference type="InterPro" id="IPR022418">
    <property type="entry name" value="Porphobilinogen_deaminase_C"/>
</dbReference>
<evidence type="ECO:0000256" key="11">
    <source>
        <dbReference type="RuleBase" id="RU003960"/>
    </source>
</evidence>
<feature type="domain" description="Porphobilinogen deaminase C-terminal" evidence="15">
    <location>
        <begin position="230"/>
        <end position="294"/>
    </location>
</feature>
<comment type="function">
    <text evidence="1 10">Tetrapolymerization of the monopyrrole PBG into the hydroxymethylbilane pre-uroporphyrinogen in several discrete steps.</text>
</comment>
<keyword evidence="6 10" id="KW-0808">Transferase</keyword>
<dbReference type="Pfam" id="PF03900">
    <property type="entry name" value="Porphobil_deamC"/>
    <property type="match status" value="1"/>
</dbReference>
<keyword evidence="5 11" id="KW-0489">Methyltransferase</keyword>
<dbReference type="InterPro" id="IPR000860">
    <property type="entry name" value="HemC"/>
</dbReference>
<evidence type="ECO:0000256" key="1">
    <source>
        <dbReference type="ARBA" id="ARBA00002869"/>
    </source>
</evidence>
<dbReference type="InterPro" id="IPR003043">
    <property type="entry name" value="Uropor_MeTrfase_CS"/>
</dbReference>
<dbReference type="InterPro" id="IPR003754">
    <property type="entry name" value="4pyrrol_synth_uPrphyn_synth"/>
</dbReference>
<proteinExistence type="inferred from homology"/>
<evidence type="ECO:0000313" key="17">
    <source>
        <dbReference type="Proteomes" id="UP000616595"/>
    </source>
</evidence>
<dbReference type="SUPFAM" id="SSF53850">
    <property type="entry name" value="Periplasmic binding protein-like II"/>
    <property type="match status" value="1"/>
</dbReference>
<comment type="similarity">
    <text evidence="3 10">Belongs to the HMBS family.</text>
</comment>
<dbReference type="Gene3D" id="3.30.950.10">
    <property type="entry name" value="Methyltransferase, Cobalt-precorrin-4 Transmethylase, Domain 2"/>
    <property type="match status" value="1"/>
</dbReference>
<dbReference type="InterPro" id="IPR014777">
    <property type="entry name" value="4pyrrole_Mease_sub1"/>
</dbReference>
<comment type="subunit">
    <text evidence="4 10">Monomer.</text>
</comment>
<protein>
    <recommendedName>
        <fullName evidence="10">Porphobilinogen deaminase</fullName>
        <shortName evidence="10">PBG</shortName>
        <ecNumber evidence="10">2.5.1.61</ecNumber>
    </recommendedName>
    <alternativeName>
        <fullName evidence="10">Hydroxymethylbilane synthase</fullName>
        <shortName evidence="10">HMBS</shortName>
    </alternativeName>
    <alternativeName>
        <fullName evidence="10">Pre-uroporphyrinogen synthase</fullName>
    </alternativeName>
</protein>
<dbReference type="GO" id="GO:0004852">
    <property type="term" value="F:uroporphyrinogen-III synthase activity"/>
    <property type="evidence" value="ECO:0007669"/>
    <property type="project" value="InterPro"/>
</dbReference>
<dbReference type="HAMAP" id="MF_00260">
    <property type="entry name" value="Porphobil_deam"/>
    <property type="match status" value="1"/>
</dbReference>
<accession>A0A923HT79</accession>
<dbReference type="Pfam" id="PF00590">
    <property type="entry name" value="TP_methylase"/>
    <property type="match status" value="1"/>
</dbReference>
<evidence type="ECO:0000259" key="15">
    <source>
        <dbReference type="Pfam" id="PF03900"/>
    </source>
</evidence>
<evidence type="ECO:0000259" key="13">
    <source>
        <dbReference type="Pfam" id="PF01379"/>
    </source>
</evidence>
<dbReference type="Pfam" id="PF01379">
    <property type="entry name" value="Porphobil_deam"/>
    <property type="match status" value="1"/>
</dbReference>
<comment type="similarity">
    <text evidence="11">Belongs to the precorrin methyltransferase family.</text>
</comment>
<dbReference type="OrthoDB" id="9815856at2"/>
<dbReference type="InterPro" id="IPR014776">
    <property type="entry name" value="4pyrrole_Mease_sub2"/>
</dbReference>
<feature type="modified residue" description="S-(dipyrrolylmethanemethyl)cysteine" evidence="10">
    <location>
        <position position="243"/>
    </location>
</feature>
<dbReference type="CDD" id="cd06578">
    <property type="entry name" value="HemD"/>
    <property type="match status" value="1"/>
</dbReference>
<dbReference type="Gene3D" id="3.30.160.40">
    <property type="entry name" value="Porphobilinogen deaminase, C-terminal domain"/>
    <property type="match status" value="1"/>
</dbReference>
<feature type="domain" description="Tetrapyrrole methylase" evidence="12">
    <location>
        <begin position="305"/>
        <end position="519"/>
    </location>
</feature>
<dbReference type="Pfam" id="PF02602">
    <property type="entry name" value="HEM4"/>
    <property type="match status" value="1"/>
</dbReference>
<dbReference type="FunFam" id="3.40.1010.10:FF:000001">
    <property type="entry name" value="Siroheme synthase"/>
    <property type="match status" value="1"/>
</dbReference>
<dbReference type="InterPro" id="IPR050161">
    <property type="entry name" value="Siro_Cobalamin_biosynth"/>
</dbReference>
<dbReference type="Gene3D" id="3.40.190.10">
    <property type="entry name" value="Periplasmic binding protein-like II"/>
    <property type="match status" value="2"/>
</dbReference>
<dbReference type="InterPro" id="IPR036803">
    <property type="entry name" value="Porphobilinogen_deaminase_C_sf"/>
</dbReference>
<organism evidence="16 17">
    <name type="scientific">Acetobacterium paludosum</name>
    <dbReference type="NCBI Taxonomy" id="52693"/>
    <lineage>
        <taxon>Bacteria</taxon>
        <taxon>Bacillati</taxon>
        <taxon>Bacillota</taxon>
        <taxon>Clostridia</taxon>
        <taxon>Eubacteriales</taxon>
        <taxon>Eubacteriaceae</taxon>
        <taxon>Acetobacterium</taxon>
    </lineage>
</organism>
<dbReference type="FunFam" id="3.40.190.10:FF:000005">
    <property type="entry name" value="Porphobilinogen deaminase"/>
    <property type="match status" value="1"/>
</dbReference>
<dbReference type="PROSITE" id="PS00840">
    <property type="entry name" value="SUMT_2"/>
    <property type="match status" value="1"/>
</dbReference>
<reference evidence="16" key="1">
    <citation type="submission" date="2019-10" db="EMBL/GenBank/DDBJ databases">
        <authorList>
            <person name="Ross D.E."/>
            <person name="Gulliver D."/>
        </authorList>
    </citation>
    <scope>NUCLEOTIDE SEQUENCE</scope>
    <source>
        <strain evidence="16">DER-2019</strain>
    </source>
</reference>
<comment type="cofactor">
    <cofactor evidence="10">
        <name>dipyrromethane</name>
        <dbReference type="ChEBI" id="CHEBI:60342"/>
    </cofactor>
    <text evidence="10">Binds 1 dipyrromethane group covalently.</text>
</comment>
<dbReference type="InterPro" id="IPR035996">
    <property type="entry name" value="4pyrrol_Methylase_sf"/>
</dbReference>
<dbReference type="CDD" id="cd11642">
    <property type="entry name" value="SUMT"/>
    <property type="match status" value="1"/>
</dbReference>
<evidence type="ECO:0000256" key="4">
    <source>
        <dbReference type="ARBA" id="ARBA00011245"/>
    </source>
</evidence>
<dbReference type="InterPro" id="IPR036108">
    <property type="entry name" value="4pyrrol_syn_uPrphyn_synt_sf"/>
</dbReference>
<dbReference type="GO" id="GO:0032259">
    <property type="term" value="P:methylation"/>
    <property type="evidence" value="ECO:0007669"/>
    <property type="project" value="UniProtKB-KW"/>
</dbReference>
<dbReference type="InterPro" id="IPR022419">
    <property type="entry name" value="Porphobilin_deaminase_cofac_BS"/>
</dbReference>
<dbReference type="FunFam" id="3.30.950.10:FF:000001">
    <property type="entry name" value="Siroheme synthase"/>
    <property type="match status" value="1"/>
</dbReference>
<keyword evidence="8 10" id="KW-0627">Porphyrin biosynthesis</keyword>
<dbReference type="GO" id="GO:0004418">
    <property type="term" value="F:hydroxymethylbilane synthase activity"/>
    <property type="evidence" value="ECO:0007669"/>
    <property type="project" value="UniProtKB-UniRule"/>
</dbReference>
<evidence type="ECO:0000256" key="5">
    <source>
        <dbReference type="ARBA" id="ARBA00022603"/>
    </source>
</evidence>
<keyword evidence="17" id="KW-1185">Reference proteome</keyword>
<dbReference type="SUPFAM" id="SSF54782">
    <property type="entry name" value="Porphobilinogen deaminase (hydroxymethylbilane synthase), C-terminal domain"/>
    <property type="match status" value="1"/>
</dbReference>